<dbReference type="Proteomes" id="UP000176998">
    <property type="component" value="Unassembled WGS sequence"/>
</dbReference>
<dbReference type="AlphaFoldDB" id="A0A1G4BDB0"/>
<feature type="region of interest" description="Disordered" evidence="1">
    <location>
        <begin position="1"/>
        <end position="20"/>
    </location>
</feature>
<dbReference type="RefSeq" id="XP_022476494.1">
    <property type="nucleotide sequence ID" value="XM_022617029.1"/>
</dbReference>
<evidence type="ECO:0000313" key="2">
    <source>
        <dbReference type="EMBL" id="OHE99345.1"/>
    </source>
</evidence>
<organism evidence="2 3">
    <name type="scientific">Colletotrichum orchidophilum</name>
    <dbReference type="NCBI Taxonomy" id="1209926"/>
    <lineage>
        <taxon>Eukaryota</taxon>
        <taxon>Fungi</taxon>
        <taxon>Dikarya</taxon>
        <taxon>Ascomycota</taxon>
        <taxon>Pezizomycotina</taxon>
        <taxon>Sordariomycetes</taxon>
        <taxon>Hypocreomycetidae</taxon>
        <taxon>Glomerellales</taxon>
        <taxon>Glomerellaceae</taxon>
        <taxon>Colletotrichum</taxon>
    </lineage>
</organism>
<dbReference type="EMBL" id="MJBS01000037">
    <property type="protein sequence ID" value="OHE99345.1"/>
    <property type="molecule type" value="Genomic_DNA"/>
</dbReference>
<gene>
    <name evidence="2" type="ORF">CORC01_05386</name>
</gene>
<reference evidence="2 3" key="1">
    <citation type="submission" date="2016-09" db="EMBL/GenBank/DDBJ databases">
        <authorList>
            <person name="Capua I."/>
            <person name="De Benedictis P."/>
            <person name="Joannis T."/>
            <person name="Lombin L.H."/>
            <person name="Cattoli G."/>
        </authorList>
    </citation>
    <scope>NUCLEOTIDE SEQUENCE [LARGE SCALE GENOMIC DNA]</scope>
    <source>
        <strain evidence="2 3">IMI 309357</strain>
    </source>
</reference>
<evidence type="ECO:0000313" key="3">
    <source>
        <dbReference type="Proteomes" id="UP000176998"/>
    </source>
</evidence>
<proteinExistence type="predicted"/>
<feature type="region of interest" description="Disordered" evidence="1">
    <location>
        <begin position="107"/>
        <end position="139"/>
    </location>
</feature>
<evidence type="ECO:0000256" key="1">
    <source>
        <dbReference type="SAM" id="MobiDB-lite"/>
    </source>
</evidence>
<accession>A0A1G4BDB0</accession>
<name>A0A1G4BDB0_9PEZI</name>
<protein>
    <submittedName>
        <fullName evidence="2">Uncharacterized protein</fullName>
    </submittedName>
</protein>
<dbReference type="GeneID" id="34558539"/>
<comment type="caution">
    <text evidence="2">The sequence shown here is derived from an EMBL/GenBank/DDBJ whole genome shotgun (WGS) entry which is preliminary data.</text>
</comment>
<keyword evidence="3" id="KW-1185">Reference proteome</keyword>
<sequence length="139" mass="15353">ASQEAVGNTGHPPAHALHPHRVVPGVETGRPVALFPMPESLFSSWPMYRWGPSLVHVSKRLPTAHLMSIISLPTPRGPGRRTFLSQFLSSTTPYPWLCRMTSPSIASFARRSNPRPPYHHPHPPGPPYPHPRPELCPGS</sequence>
<feature type="non-terminal residue" evidence="2">
    <location>
        <position position="1"/>
    </location>
</feature>